<organism evidence="6 7">
    <name type="scientific">Thermanaerothrix solaris</name>
    <dbReference type="NCBI Taxonomy" id="3058434"/>
    <lineage>
        <taxon>Bacteria</taxon>
        <taxon>Bacillati</taxon>
        <taxon>Chloroflexota</taxon>
        <taxon>Anaerolineae</taxon>
        <taxon>Anaerolineales</taxon>
        <taxon>Anaerolineaceae</taxon>
        <taxon>Thermanaerothrix</taxon>
    </lineage>
</organism>
<dbReference type="PANTHER" id="PTHR43776">
    <property type="entry name" value="TRANSPORT ATP-BINDING PROTEIN"/>
    <property type="match status" value="1"/>
</dbReference>
<dbReference type="RefSeq" id="WP_315625379.1">
    <property type="nucleotide sequence ID" value="NZ_JAUHMF010000002.1"/>
</dbReference>
<dbReference type="Pfam" id="PF00005">
    <property type="entry name" value="ABC_tran"/>
    <property type="match status" value="1"/>
</dbReference>
<evidence type="ECO:0000256" key="2">
    <source>
        <dbReference type="ARBA" id="ARBA00022448"/>
    </source>
</evidence>
<gene>
    <name evidence="6" type="ORF">QYE77_10590</name>
</gene>
<keyword evidence="3" id="KW-0547">Nucleotide-binding</keyword>
<dbReference type="CDD" id="cd03257">
    <property type="entry name" value="ABC_NikE_OppD_transporters"/>
    <property type="match status" value="1"/>
</dbReference>
<dbReference type="Pfam" id="PF08352">
    <property type="entry name" value="oligo_HPY"/>
    <property type="match status" value="1"/>
</dbReference>
<evidence type="ECO:0000313" key="7">
    <source>
        <dbReference type="Proteomes" id="UP001254165"/>
    </source>
</evidence>
<name>A0ABU3NPE9_9CHLR</name>
<feature type="domain" description="ABC transporter" evidence="5">
    <location>
        <begin position="6"/>
        <end position="257"/>
    </location>
</feature>
<dbReference type="InterPro" id="IPR017871">
    <property type="entry name" value="ABC_transporter-like_CS"/>
</dbReference>
<dbReference type="SUPFAM" id="SSF52540">
    <property type="entry name" value="P-loop containing nucleoside triphosphate hydrolases"/>
    <property type="match status" value="1"/>
</dbReference>
<dbReference type="InterPro" id="IPR013563">
    <property type="entry name" value="Oligopep_ABC_C"/>
</dbReference>
<dbReference type="NCBIfam" id="TIGR01727">
    <property type="entry name" value="oligo_HPY"/>
    <property type="match status" value="1"/>
</dbReference>
<accession>A0ABU3NPE9</accession>
<dbReference type="InterPro" id="IPR003593">
    <property type="entry name" value="AAA+_ATPase"/>
</dbReference>
<dbReference type="PROSITE" id="PS00211">
    <property type="entry name" value="ABC_TRANSPORTER_1"/>
    <property type="match status" value="1"/>
</dbReference>
<evidence type="ECO:0000256" key="1">
    <source>
        <dbReference type="ARBA" id="ARBA00005417"/>
    </source>
</evidence>
<sequence length="331" mass="37440">MSEPLVKIEGLKKYFPVRSDAFWGPKKWVRAVDGVDLEIQKGEVVGLVGESGCGKTTLVNLLLRLEEPTEGRIIFDGIDITHLSQKELRDTIRKDIQIVFQDPFWSLNPRMLVRDVVGEPLTVHRRISMLELTEQVKDLLEMVGLPRDSLYKYPHEFSGGQRQRIAIARALALQPKLVVLDEPTSSIDILSQAQILDLLMQLKQRLGLTYVLVSHDLSVVHYMSDRIVVMYLGKIVEQGPASEVFNHPRHPYTQALFNAIPTLEMNDLSELQTLEGNVPSAIDPPTGCRFHTRCPYRMPICSTAEPRALVVGERHVAACYLLEENQKILSQ</sequence>
<comment type="similarity">
    <text evidence="1">Belongs to the ABC transporter superfamily.</text>
</comment>
<dbReference type="InterPro" id="IPR050319">
    <property type="entry name" value="ABC_transp_ATP-bind"/>
</dbReference>
<dbReference type="PRINTS" id="PR00364">
    <property type="entry name" value="DISEASERSIST"/>
</dbReference>
<evidence type="ECO:0000256" key="3">
    <source>
        <dbReference type="ARBA" id="ARBA00022741"/>
    </source>
</evidence>
<evidence type="ECO:0000259" key="5">
    <source>
        <dbReference type="PROSITE" id="PS50893"/>
    </source>
</evidence>
<dbReference type="InterPro" id="IPR003439">
    <property type="entry name" value="ABC_transporter-like_ATP-bd"/>
</dbReference>
<dbReference type="PROSITE" id="PS50893">
    <property type="entry name" value="ABC_TRANSPORTER_2"/>
    <property type="match status" value="1"/>
</dbReference>
<comment type="caution">
    <text evidence="6">The sequence shown here is derived from an EMBL/GenBank/DDBJ whole genome shotgun (WGS) entry which is preliminary data.</text>
</comment>
<keyword evidence="4 6" id="KW-0067">ATP-binding</keyword>
<dbReference type="GO" id="GO:0005524">
    <property type="term" value="F:ATP binding"/>
    <property type="evidence" value="ECO:0007669"/>
    <property type="project" value="UniProtKB-KW"/>
</dbReference>
<dbReference type="EMBL" id="JAUHMF010000002">
    <property type="protein sequence ID" value="MDT8898717.1"/>
    <property type="molecule type" value="Genomic_DNA"/>
</dbReference>
<protein>
    <submittedName>
        <fullName evidence="6">ABC transporter ATP-binding protein</fullName>
    </submittedName>
</protein>
<keyword evidence="2" id="KW-0813">Transport</keyword>
<dbReference type="PANTHER" id="PTHR43776:SF7">
    <property type="entry name" value="D,D-DIPEPTIDE TRANSPORT ATP-BINDING PROTEIN DDPF-RELATED"/>
    <property type="match status" value="1"/>
</dbReference>
<evidence type="ECO:0000256" key="4">
    <source>
        <dbReference type="ARBA" id="ARBA00022840"/>
    </source>
</evidence>
<dbReference type="InterPro" id="IPR027417">
    <property type="entry name" value="P-loop_NTPase"/>
</dbReference>
<dbReference type="Proteomes" id="UP001254165">
    <property type="component" value="Unassembled WGS sequence"/>
</dbReference>
<evidence type="ECO:0000313" key="6">
    <source>
        <dbReference type="EMBL" id="MDT8898717.1"/>
    </source>
</evidence>
<dbReference type="Gene3D" id="3.40.50.300">
    <property type="entry name" value="P-loop containing nucleotide triphosphate hydrolases"/>
    <property type="match status" value="1"/>
</dbReference>
<proteinExistence type="inferred from homology"/>
<reference evidence="6 7" key="1">
    <citation type="submission" date="2023-07" db="EMBL/GenBank/DDBJ databases">
        <title>Novel species of Thermanaerothrix with wide hydrolytic capabilities.</title>
        <authorList>
            <person name="Zayulina K.S."/>
            <person name="Podosokorskaya O.A."/>
            <person name="Elcheninov A.G."/>
        </authorList>
    </citation>
    <scope>NUCLEOTIDE SEQUENCE [LARGE SCALE GENOMIC DNA]</scope>
    <source>
        <strain evidence="6 7">4228-RoL</strain>
    </source>
</reference>
<keyword evidence="7" id="KW-1185">Reference proteome</keyword>
<dbReference type="SMART" id="SM00382">
    <property type="entry name" value="AAA"/>
    <property type="match status" value="1"/>
</dbReference>